<keyword evidence="2" id="KW-1185">Reference proteome</keyword>
<reference evidence="2" key="1">
    <citation type="submission" date="2011-07" db="EMBL/GenBank/DDBJ databases">
        <authorList>
            <consortium name="Caenorhabditis brenneri Sequencing and Analysis Consortium"/>
            <person name="Wilson R.K."/>
        </authorList>
    </citation>
    <scope>NUCLEOTIDE SEQUENCE [LARGE SCALE GENOMIC DNA]</scope>
    <source>
        <strain evidence="2">PB2801</strain>
    </source>
</reference>
<proteinExistence type="predicted"/>
<organism evidence="2">
    <name type="scientific">Caenorhabditis brenneri</name>
    <name type="common">Nematode worm</name>
    <dbReference type="NCBI Taxonomy" id="135651"/>
    <lineage>
        <taxon>Eukaryota</taxon>
        <taxon>Metazoa</taxon>
        <taxon>Ecdysozoa</taxon>
        <taxon>Nematoda</taxon>
        <taxon>Chromadorea</taxon>
        <taxon>Rhabditida</taxon>
        <taxon>Rhabditina</taxon>
        <taxon>Rhabditomorpha</taxon>
        <taxon>Rhabditoidea</taxon>
        <taxon>Rhabditidae</taxon>
        <taxon>Peloderinae</taxon>
        <taxon>Caenorhabditis</taxon>
    </lineage>
</organism>
<evidence type="ECO:0000313" key="2">
    <source>
        <dbReference type="Proteomes" id="UP000008068"/>
    </source>
</evidence>
<dbReference type="EMBL" id="GL381766">
    <property type="protein sequence ID" value="EGT40299.1"/>
    <property type="molecule type" value="Genomic_DNA"/>
</dbReference>
<dbReference type="AlphaFoldDB" id="G0PN97"/>
<gene>
    <name evidence="1" type="ORF">CAEBREN_03827</name>
</gene>
<protein>
    <submittedName>
        <fullName evidence="1">Uncharacterized protein</fullName>
    </submittedName>
</protein>
<dbReference type="HOGENOM" id="CLU_3423372_0_0_1"/>
<dbReference type="Proteomes" id="UP000008068">
    <property type="component" value="Unassembled WGS sequence"/>
</dbReference>
<accession>G0PN97</accession>
<dbReference type="InParanoid" id="G0PN97"/>
<name>G0PN97_CAEBE</name>
<evidence type="ECO:0000313" key="1">
    <source>
        <dbReference type="EMBL" id="EGT40299.1"/>
    </source>
</evidence>
<sequence length="23" mass="2745">MEELTQQMASLVTALQRWHKMVN</sequence>